<gene>
    <name evidence="2" type="ORF">C1SCF055_LOCUS32011</name>
</gene>
<feature type="compositionally biased region" description="Low complexity" evidence="1">
    <location>
        <begin position="204"/>
        <end position="226"/>
    </location>
</feature>
<feature type="compositionally biased region" description="Polar residues" evidence="1">
    <location>
        <begin position="667"/>
        <end position="680"/>
    </location>
</feature>
<organism evidence="2">
    <name type="scientific">Cladocopium goreaui</name>
    <dbReference type="NCBI Taxonomy" id="2562237"/>
    <lineage>
        <taxon>Eukaryota</taxon>
        <taxon>Sar</taxon>
        <taxon>Alveolata</taxon>
        <taxon>Dinophyceae</taxon>
        <taxon>Suessiales</taxon>
        <taxon>Symbiodiniaceae</taxon>
        <taxon>Cladocopium</taxon>
    </lineage>
</organism>
<evidence type="ECO:0000313" key="3">
    <source>
        <dbReference type="EMBL" id="CAL1159742.1"/>
    </source>
</evidence>
<reference evidence="3" key="2">
    <citation type="submission" date="2024-04" db="EMBL/GenBank/DDBJ databases">
        <authorList>
            <person name="Chen Y."/>
            <person name="Shah S."/>
            <person name="Dougan E. K."/>
            <person name="Thang M."/>
            <person name="Chan C."/>
        </authorList>
    </citation>
    <scope>NUCLEOTIDE SEQUENCE [LARGE SCALE GENOMIC DNA]</scope>
</reference>
<evidence type="ECO:0000256" key="1">
    <source>
        <dbReference type="SAM" id="MobiDB-lite"/>
    </source>
</evidence>
<dbReference type="EMBL" id="CAMXCT020003809">
    <property type="protein sequence ID" value="CAL1159742.1"/>
    <property type="molecule type" value="Genomic_DNA"/>
</dbReference>
<evidence type="ECO:0000313" key="2">
    <source>
        <dbReference type="EMBL" id="CAI4006367.1"/>
    </source>
</evidence>
<dbReference type="AlphaFoldDB" id="A0A9P1DAT7"/>
<accession>A0A9P1DAT7</accession>
<feature type="non-terminal residue" evidence="2">
    <location>
        <position position="950"/>
    </location>
</feature>
<feature type="compositionally biased region" description="Basic and acidic residues" evidence="1">
    <location>
        <begin position="24"/>
        <end position="37"/>
    </location>
</feature>
<feature type="compositionally biased region" description="Basic and acidic residues" evidence="1">
    <location>
        <begin position="142"/>
        <end position="153"/>
    </location>
</feature>
<feature type="region of interest" description="Disordered" evidence="1">
    <location>
        <begin position="1"/>
        <end position="192"/>
    </location>
</feature>
<feature type="compositionally biased region" description="Basic and acidic residues" evidence="1">
    <location>
        <begin position="265"/>
        <end position="305"/>
    </location>
</feature>
<feature type="compositionally biased region" description="Acidic residues" evidence="1">
    <location>
        <begin position="715"/>
        <end position="769"/>
    </location>
</feature>
<proteinExistence type="predicted"/>
<feature type="region of interest" description="Disordered" evidence="1">
    <location>
        <begin position="204"/>
        <end position="491"/>
    </location>
</feature>
<sequence>AETPGLPAVPDSATESASGADYSSDDHEDKVKVETAEPARLAEPGRPAAPEQLGTAEPDKKDEAAAVPNAGDAEHGDRRKRRSRHRTSDSREDARQEREDRKKKRRERQQALQRSPSVREPRQKDSRRAHEGGRNRGRRKSRDGNKGSREGSKGRGKGKKGGKKGKGKRDDGSRSSGHSSHATTGSNWPSRSWDGSWDDGWWGWQDWQGSQSYGSQSYDWGGQSYGRVPLSSKPSRTGWYPTDDGRYSYWNGHSWGDCESSPPGRTREVHSMVEDPDESGKRSKGSERPPEPAEGPVKREEESPKRKPRKLPLPRQPMGPPPPPPKQESRTKEEKGPSPPREEPSRRSERRSGDRDRDERREGRGDDRGRRDEGRGNRDADGGRDRRKDEDRSRRGPPREDEKKNPAKKSKAGPPSGGGGDGGDGPDDSSYTYSYEEESGESEQQTPDPSVRGSTAGSARSHRSRRSQPGSARSGGSRHRGGQGSEASTVKTLELQEMLQNAAKKQQPERSKPAISQVKIEPFRGNRDKYRDWKKMLDAQRALYRLDDYEMALLIYISCEGEARHEISEIQGERGLQRVLRLLEDAFGSRADERFEQKQEALREEYLKEDEGTVISDRAFAQRMLGRAALTRRERYDVFFSAGGKYVSKRIEKVLRFRCSDIHVQEKQQSPKPRTATGSSGYKKPFAKRPSQQYAKRTDRRSPYRPSRHTHLAENADEEEDPDEVDEEDLEQEALMANDDEQDEGDEGEYYDEEEEDDRYDQYDEEDETGTTWELKEAFAAGWSAKSRAAGKKKARGYSDGPSSSKGGGKGKQRKEWRDPNERKKKSRCAACGQIGHWHSDPQCPRTVVPVEGQTLQGQEPTSLEQSPVPLPMMTRNPRVSRVTWTFVNGWDMVGEYSSASDALLTSPEESSESEAEPAIYSKASEPRAKAAAAPPATKYKVDLKKVLRA</sequence>
<reference evidence="2" key="1">
    <citation type="submission" date="2022-10" db="EMBL/GenBank/DDBJ databases">
        <authorList>
            <person name="Chen Y."/>
            <person name="Dougan E. K."/>
            <person name="Chan C."/>
            <person name="Rhodes N."/>
            <person name="Thang M."/>
        </authorList>
    </citation>
    <scope>NUCLEOTIDE SEQUENCE</scope>
</reference>
<dbReference type="EMBL" id="CAMXCT010003809">
    <property type="protein sequence ID" value="CAI4006367.1"/>
    <property type="molecule type" value="Genomic_DNA"/>
</dbReference>
<feature type="region of interest" description="Disordered" evidence="1">
    <location>
        <begin position="901"/>
        <end position="937"/>
    </location>
</feature>
<feature type="compositionally biased region" description="Basic and acidic residues" evidence="1">
    <location>
        <begin position="86"/>
        <end position="100"/>
    </location>
</feature>
<name>A0A9P1DAT7_9DINO</name>
<comment type="caution">
    <text evidence="2">The sequence shown here is derived from an EMBL/GenBank/DDBJ whole genome shotgun (WGS) entry which is preliminary data.</text>
</comment>
<protein>
    <submittedName>
        <fullName evidence="2">Uncharacterized protein</fullName>
    </submittedName>
</protein>
<feature type="compositionally biased region" description="Basic and acidic residues" evidence="1">
    <location>
        <begin position="117"/>
        <end position="134"/>
    </location>
</feature>
<feature type="compositionally biased region" description="Basic and acidic residues" evidence="1">
    <location>
        <begin position="327"/>
        <end position="405"/>
    </location>
</feature>
<feature type="compositionally biased region" description="Basic residues" evidence="1">
    <location>
        <begin position="154"/>
        <end position="167"/>
    </location>
</feature>
<feature type="region of interest" description="Disordered" evidence="1">
    <location>
        <begin position="664"/>
        <end position="829"/>
    </location>
</feature>
<feature type="compositionally biased region" description="Low complexity" evidence="1">
    <location>
        <begin position="778"/>
        <end position="788"/>
    </location>
</feature>
<feature type="compositionally biased region" description="Pro residues" evidence="1">
    <location>
        <begin position="314"/>
        <end position="326"/>
    </location>
</feature>